<dbReference type="Pfam" id="PF01432">
    <property type="entry name" value="Peptidase_M3"/>
    <property type="match status" value="1"/>
</dbReference>
<evidence type="ECO:0000256" key="1">
    <source>
        <dbReference type="ARBA" id="ARBA00006040"/>
    </source>
</evidence>
<dbReference type="SUPFAM" id="SSF55486">
    <property type="entry name" value="Metalloproteases ('zincins'), catalytic domain"/>
    <property type="match status" value="1"/>
</dbReference>
<dbReference type="GO" id="GO:0006508">
    <property type="term" value="P:proteolysis"/>
    <property type="evidence" value="ECO:0007669"/>
    <property type="project" value="UniProtKB-KW"/>
</dbReference>
<dbReference type="RefSeq" id="WP_106077377.1">
    <property type="nucleotide sequence ID" value="NZ_MTBD01000028.1"/>
</dbReference>
<dbReference type="Gene3D" id="1.10.1370.10">
    <property type="entry name" value="Neurolysin, domain 3"/>
    <property type="match status" value="1"/>
</dbReference>
<dbReference type="OrthoDB" id="9773538at2"/>
<dbReference type="Gene3D" id="3.40.390.10">
    <property type="entry name" value="Collagenase (Catalytic Domain)"/>
    <property type="match status" value="1"/>
</dbReference>
<dbReference type="InterPro" id="IPR045090">
    <property type="entry name" value="Pept_M3A_M3B"/>
</dbReference>
<evidence type="ECO:0000313" key="10">
    <source>
        <dbReference type="Proteomes" id="UP000239469"/>
    </source>
</evidence>
<evidence type="ECO:0000256" key="3">
    <source>
        <dbReference type="ARBA" id="ARBA00022723"/>
    </source>
</evidence>
<dbReference type="GO" id="GO:0004180">
    <property type="term" value="F:carboxypeptidase activity"/>
    <property type="evidence" value="ECO:0007669"/>
    <property type="project" value="TreeGrafter"/>
</dbReference>
<accession>A0A2S9X2Q2</accession>
<dbReference type="GO" id="GO:0004222">
    <property type="term" value="F:metalloendopeptidase activity"/>
    <property type="evidence" value="ECO:0007669"/>
    <property type="project" value="InterPro"/>
</dbReference>
<dbReference type="CDD" id="cd06456">
    <property type="entry name" value="M3A_DCP"/>
    <property type="match status" value="1"/>
</dbReference>
<keyword evidence="2 7" id="KW-0645">Protease</keyword>
<protein>
    <submittedName>
        <fullName evidence="9">Peptidase M3</fullName>
    </submittedName>
</protein>
<dbReference type="PANTHER" id="PTHR43660">
    <property type="entry name" value="DIPEPTIDYL CARBOXYPEPTIDASE"/>
    <property type="match status" value="1"/>
</dbReference>
<dbReference type="GO" id="GO:0005829">
    <property type="term" value="C:cytosol"/>
    <property type="evidence" value="ECO:0007669"/>
    <property type="project" value="TreeGrafter"/>
</dbReference>
<dbReference type="FunFam" id="3.40.390.10:FF:000009">
    <property type="entry name" value="Oligopeptidase A"/>
    <property type="match status" value="1"/>
</dbReference>
<dbReference type="InterPro" id="IPR034005">
    <property type="entry name" value="M3A_DCP"/>
</dbReference>
<evidence type="ECO:0000256" key="6">
    <source>
        <dbReference type="ARBA" id="ARBA00023049"/>
    </source>
</evidence>
<dbReference type="Gene3D" id="1.10.1370.40">
    <property type="match status" value="1"/>
</dbReference>
<dbReference type="InterPro" id="IPR024077">
    <property type="entry name" value="Neurolysin/TOP_dom2"/>
</dbReference>
<dbReference type="GO" id="GO:0046872">
    <property type="term" value="F:metal ion binding"/>
    <property type="evidence" value="ECO:0007669"/>
    <property type="project" value="UniProtKB-UniRule"/>
</dbReference>
<organism evidence="9 10">
    <name type="scientific">Chromobacterium amazonense</name>
    <dbReference type="NCBI Taxonomy" id="1382803"/>
    <lineage>
        <taxon>Bacteria</taxon>
        <taxon>Pseudomonadati</taxon>
        <taxon>Pseudomonadota</taxon>
        <taxon>Betaproteobacteria</taxon>
        <taxon>Neisseriales</taxon>
        <taxon>Chromobacteriaceae</taxon>
        <taxon>Chromobacterium</taxon>
    </lineage>
</organism>
<sequence>MPNPLLQAWNTPHQLPPFDLIRPEHFAPALEQLMAEHLQAVEAIAKQANPASFANTAEALEAAALPLQRVSLVFHNLCASHSTPELQAVERSLAPKLAAHHGAIYLNQKLFARLDALMRQASELELSEEQRRLLQRLHLDFLMAGACLQGEARREFAACVEELAMLSARFGQNLLADEAEYALQLRDEAELAGLPPSLRNAMAEAARQRGLEGYVATLARSSAIAFLTHSSRADLREAIWRAWTTRGARPARDNRPLLQRILQLRQQQARLLCYANYADYALCDRMAGTPQAVYQLLEQAWEPAKALFAREKQQLQTMARKLGLDEDIAPWDWRYLAEKVRLEHYALDDAEVKPYFSLANMQAAMFDVAGRLFGLSFDERSDLPRYHPDVRGWEVRRHGQLIGVFLSDNFARPGKKGGAWMSVYRAQSLHGGVSLPIVVNNTNFAKGGPTLLSFDDVRTLFHEFGHGLHGLLSHVNYPRLSGTRVPRDYVELPSQLMENWALVPEVLEKHAHHVETGAVIPPALVAKILAAQNFQQGYATVRYAISALLDMELHQQADGIDDADAFQAEVCRRYGLPPEAGLAHSLAHFSHLFNGGYAAGYYVYLWAEVLEAEAFSVFEQRGDAFDPELADSLYRHIYSAGNARAPQRSLQAFCGHAPKAGPMLRKRGLIQKIG</sequence>
<evidence type="ECO:0000256" key="4">
    <source>
        <dbReference type="ARBA" id="ARBA00022801"/>
    </source>
</evidence>
<evidence type="ECO:0000313" key="9">
    <source>
        <dbReference type="EMBL" id="PRP70000.1"/>
    </source>
</evidence>
<proteinExistence type="inferred from homology"/>
<dbReference type="Proteomes" id="UP000239469">
    <property type="component" value="Unassembled WGS sequence"/>
</dbReference>
<dbReference type="PANTHER" id="PTHR43660:SF1">
    <property type="entry name" value="DIPEPTIDYL CARBOXYPEPTIDASE"/>
    <property type="match status" value="1"/>
</dbReference>
<feature type="domain" description="Peptidase M3A/M3B catalytic" evidence="8">
    <location>
        <begin position="226"/>
        <end position="668"/>
    </location>
</feature>
<evidence type="ECO:0000256" key="5">
    <source>
        <dbReference type="ARBA" id="ARBA00022833"/>
    </source>
</evidence>
<name>A0A2S9X2Q2_9NEIS</name>
<keyword evidence="5 7" id="KW-0862">Zinc</keyword>
<comment type="caution">
    <text evidence="9">The sequence shown here is derived from an EMBL/GenBank/DDBJ whole genome shotgun (WGS) entry which is preliminary data.</text>
</comment>
<keyword evidence="4 7" id="KW-0378">Hydrolase</keyword>
<dbReference type="AlphaFoldDB" id="A0A2S9X2Q2"/>
<evidence type="ECO:0000256" key="2">
    <source>
        <dbReference type="ARBA" id="ARBA00022670"/>
    </source>
</evidence>
<reference evidence="9 10" key="1">
    <citation type="submission" date="2017-01" db="EMBL/GenBank/DDBJ databases">
        <title>New insights into the genetic diversity of Chromobacterium isolated from tropical freshwater lake.</title>
        <authorList>
            <person name="Santos A.B."/>
            <person name="Nascimento A.M."/>
            <person name="Da Silva P.C."/>
        </authorList>
    </citation>
    <scope>NUCLEOTIDE SEQUENCE [LARGE SCALE GENOMIC DNA]</scope>
    <source>
        <strain evidence="9 10">56AF</strain>
    </source>
</reference>
<comment type="cofactor">
    <cofactor evidence="7">
        <name>Zn(2+)</name>
        <dbReference type="ChEBI" id="CHEBI:29105"/>
    </cofactor>
    <text evidence="7">Binds 1 zinc ion.</text>
</comment>
<dbReference type="InterPro" id="IPR001567">
    <property type="entry name" value="Pept_M3A_M3B_dom"/>
</dbReference>
<dbReference type="InterPro" id="IPR024079">
    <property type="entry name" value="MetalloPept_cat_dom_sf"/>
</dbReference>
<gene>
    <name evidence="9" type="ORF">BUE93_15095</name>
</gene>
<evidence type="ECO:0000259" key="8">
    <source>
        <dbReference type="Pfam" id="PF01432"/>
    </source>
</evidence>
<dbReference type="EMBL" id="MTBD01000028">
    <property type="protein sequence ID" value="PRP70000.1"/>
    <property type="molecule type" value="Genomic_DNA"/>
</dbReference>
<keyword evidence="6 7" id="KW-0482">Metalloprotease</keyword>
<comment type="similarity">
    <text evidence="1 7">Belongs to the peptidase M3 family.</text>
</comment>
<keyword evidence="3 7" id="KW-0479">Metal-binding</keyword>
<evidence type="ECO:0000256" key="7">
    <source>
        <dbReference type="RuleBase" id="RU003435"/>
    </source>
</evidence>